<evidence type="ECO:0000256" key="3">
    <source>
        <dbReference type="ARBA" id="ARBA00023125"/>
    </source>
</evidence>
<accession>A0ABZ0W5V1</accession>
<dbReference type="Gene3D" id="1.10.10.60">
    <property type="entry name" value="Homeodomain-like"/>
    <property type="match status" value="1"/>
</dbReference>
<dbReference type="InterPro" id="IPR009057">
    <property type="entry name" value="Homeodomain-like_sf"/>
</dbReference>
<dbReference type="SMART" id="SM00342">
    <property type="entry name" value="HTH_ARAC"/>
    <property type="match status" value="1"/>
</dbReference>
<dbReference type="InterPro" id="IPR011006">
    <property type="entry name" value="CheY-like_superfamily"/>
</dbReference>
<feature type="domain" description="Response regulatory" evidence="7">
    <location>
        <begin position="7"/>
        <end position="122"/>
    </location>
</feature>
<keyword evidence="4" id="KW-0804">Transcription</keyword>
<dbReference type="SMART" id="SM00448">
    <property type="entry name" value="REC"/>
    <property type="match status" value="1"/>
</dbReference>
<dbReference type="PROSITE" id="PS01124">
    <property type="entry name" value="HTH_ARAC_FAMILY_2"/>
    <property type="match status" value="1"/>
</dbReference>
<dbReference type="PANTHER" id="PTHR43547">
    <property type="entry name" value="TWO-COMPONENT HISTIDINE KINASE"/>
    <property type="match status" value="1"/>
</dbReference>
<keyword evidence="2" id="KW-0805">Transcription regulation</keyword>
<evidence type="ECO:0000256" key="2">
    <source>
        <dbReference type="ARBA" id="ARBA00023015"/>
    </source>
</evidence>
<evidence type="ECO:0000256" key="4">
    <source>
        <dbReference type="ARBA" id="ARBA00023163"/>
    </source>
</evidence>
<dbReference type="CDD" id="cd17574">
    <property type="entry name" value="REC_OmpR"/>
    <property type="match status" value="1"/>
</dbReference>
<reference evidence="8 9" key="1">
    <citation type="submission" date="2023-12" db="EMBL/GenBank/DDBJ databases">
        <title>Genome sequencing and assembly of bacterial species from a model synthetic community.</title>
        <authorList>
            <person name="Hogle S.L."/>
        </authorList>
    </citation>
    <scope>NUCLEOTIDE SEQUENCE [LARGE SCALE GENOMIC DNA]</scope>
    <source>
        <strain evidence="8 9">HAMBI_3031</strain>
    </source>
</reference>
<dbReference type="Gene3D" id="3.40.50.2300">
    <property type="match status" value="1"/>
</dbReference>
<keyword evidence="3" id="KW-0238">DNA-binding</keyword>
<keyword evidence="1 5" id="KW-0597">Phosphoprotein</keyword>
<dbReference type="RefSeq" id="WP_114790638.1">
    <property type="nucleotide sequence ID" value="NZ_CP139960.1"/>
</dbReference>
<dbReference type="PANTHER" id="PTHR43547:SF2">
    <property type="entry name" value="HYBRID SIGNAL TRANSDUCTION HISTIDINE KINASE C"/>
    <property type="match status" value="1"/>
</dbReference>
<keyword evidence="9" id="KW-1185">Reference proteome</keyword>
<evidence type="ECO:0000259" key="6">
    <source>
        <dbReference type="PROSITE" id="PS01124"/>
    </source>
</evidence>
<name>A0ABZ0W5V1_9BACT</name>
<gene>
    <name evidence="8" type="ORF">U0035_19665</name>
</gene>
<evidence type="ECO:0000256" key="1">
    <source>
        <dbReference type="ARBA" id="ARBA00022553"/>
    </source>
</evidence>
<dbReference type="Proteomes" id="UP001325680">
    <property type="component" value="Chromosome"/>
</dbReference>
<dbReference type="SUPFAM" id="SSF46689">
    <property type="entry name" value="Homeodomain-like"/>
    <property type="match status" value="1"/>
</dbReference>
<evidence type="ECO:0000313" key="9">
    <source>
        <dbReference type="Proteomes" id="UP001325680"/>
    </source>
</evidence>
<dbReference type="InterPro" id="IPR001789">
    <property type="entry name" value="Sig_transdc_resp-reg_receiver"/>
</dbReference>
<sequence>MSHNNKTILIADDHEDMLFMLSDTLKKDYEIVCVRNGAEGLALLEEHPVTLVISDVMMPEMNGFEFCEKIKSNYEFSHIPVILLTAKNTLQSKIEGLDVGADVYVEKPFSMEFLVAQIKSLLMNRDRLKSYFIKSPTAQITSMASNDIDKSFLETLEHHIHENMSNTDLDVPLLARRMNMSRTSLYRKINSLSDLSPAEIINLTRLKKAIEILSTKNMRLNEVIDTVGYNSVTQLGRNFQKHFGMTPSEYIKKTYRSS</sequence>
<proteinExistence type="predicted"/>
<feature type="domain" description="HTH araC/xylS-type" evidence="6">
    <location>
        <begin position="154"/>
        <end position="253"/>
    </location>
</feature>
<organism evidence="8 9">
    <name type="scientific">Niabella yanshanensis</name>
    <dbReference type="NCBI Taxonomy" id="577386"/>
    <lineage>
        <taxon>Bacteria</taxon>
        <taxon>Pseudomonadati</taxon>
        <taxon>Bacteroidota</taxon>
        <taxon>Chitinophagia</taxon>
        <taxon>Chitinophagales</taxon>
        <taxon>Chitinophagaceae</taxon>
        <taxon>Niabella</taxon>
    </lineage>
</organism>
<dbReference type="InterPro" id="IPR018062">
    <property type="entry name" value="HTH_AraC-typ_CS"/>
</dbReference>
<evidence type="ECO:0000313" key="8">
    <source>
        <dbReference type="EMBL" id="WQD37887.1"/>
    </source>
</evidence>
<protein>
    <submittedName>
        <fullName evidence="8">Response regulator</fullName>
    </submittedName>
</protein>
<dbReference type="Pfam" id="PF00072">
    <property type="entry name" value="Response_reg"/>
    <property type="match status" value="1"/>
</dbReference>
<evidence type="ECO:0000259" key="7">
    <source>
        <dbReference type="PROSITE" id="PS50110"/>
    </source>
</evidence>
<dbReference type="InterPro" id="IPR018060">
    <property type="entry name" value="HTH_AraC"/>
</dbReference>
<dbReference type="PROSITE" id="PS50110">
    <property type="entry name" value="RESPONSE_REGULATORY"/>
    <property type="match status" value="1"/>
</dbReference>
<feature type="modified residue" description="4-aspartylphosphate" evidence="5">
    <location>
        <position position="55"/>
    </location>
</feature>
<dbReference type="EMBL" id="CP139960">
    <property type="protein sequence ID" value="WQD37887.1"/>
    <property type="molecule type" value="Genomic_DNA"/>
</dbReference>
<dbReference type="SUPFAM" id="SSF52172">
    <property type="entry name" value="CheY-like"/>
    <property type="match status" value="1"/>
</dbReference>
<evidence type="ECO:0000256" key="5">
    <source>
        <dbReference type="PROSITE-ProRule" id="PRU00169"/>
    </source>
</evidence>
<dbReference type="PROSITE" id="PS00041">
    <property type="entry name" value="HTH_ARAC_FAMILY_1"/>
    <property type="match status" value="1"/>
</dbReference>
<dbReference type="Pfam" id="PF12833">
    <property type="entry name" value="HTH_18"/>
    <property type="match status" value="1"/>
</dbReference>